<organism evidence="2 3">
    <name type="scientific">Occultella glacieicola</name>
    <dbReference type="NCBI Taxonomy" id="2518684"/>
    <lineage>
        <taxon>Bacteria</taxon>
        <taxon>Bacillati</taxon>
        <taxon>Actinomycetota</taxon>
        <taxon>Actinomycetes</taxon>
        <taxon>Micrococcales</taxon>
        <taxon>Ruaniaceae</taxon>
        <taxon>Occultella</taxon>
    </lineage>
</organism>
<dbReference type="Proteomes" id="UP000504882">
    <property type="component" value="Unassembled WGS sequence"/>
</dbReference>
<evidence type="ECO:0000256" key="1">
    <source>
        <dbReference type="SAM" id="SignalP"/>
    </source>
</evidence>
<sequence>MDHRRSPRLRMQCLAFATGLLVAAATGSPGIGEPHSSPERPYAMGGYSARPAQAEFGPRMPSEEEPPGLSVGADQVAALIALEETSLLNGYTDVYAGSQFDQTSRSLFIYYDDRSASDRLAEFLNAASIARAMATGYDLVLERVPANQDALHGLALAISTNDQGSWSSTLGVGEISAVHCDPRTGTLTVDAVVGPSSQTSEFTIDGIRVVINPVAEEGPAIENQSRDDDSQPWSGGASLRWHSGLSSSAYCTAGFAWRRWSTGEYYSSTAEHCWGDGERPNWYNWGTFLGSIYLYSKQVDTMMLRTNPASQVAPNVFVGGNNTTTVRWVTGASPGPSISQVVALSGGNGGLTVTEVVGTGSYSDGVGPMVTTAMSTCVDGDSGSPILTTSGTNATAHGQHKGRWTTGFFAGHCLFLPVVNISAALNVSILTL</sequence>
<gene>
    <name evidence="2" type="ORF">EXU48_06255</name>
</gene>
<dbReference type="SUPFAM" id="SSF50494">
    <property type="entry name" value="Trypsin-like serine proteases"/>
    <property type="match status" value="1"/>
</dbReference>
<dbReference type="RefSeq" id="WP_133106788.1">
    <property type="nucleotide sequence ID" value="NZ_SMNA01000003.1"/>
</dbReference>
<comment type="caution">
    <text evidence="2">The sequence shown here is derived from an EMBL/GenBank/DDBJ whole genome shotgun (WGS) entry which is preliminary data.</text>
</comment>
<reference evidence="2 3" key="1">
    <citation type="submission" date="2019-03" db="EMBL/GenBank/DDBJ databases">
        <title>Genomic features of bacteria from cold environments.</title>
        <authorList>
            <person name="Shen L."/>
        </authorList>
    </citation>
    <scope>NUCLEOTIDE SEQUENCE [LARGE SCALE GENOMIC DNA]</scope>
    <source>
        <strain evidence="3">T3246-1</strain>
    </source>
</reference>
<proteinExistence type="predicted"/>
<dbReference type="InterPro" id="IPR043504">
    <property type="entry name" value="Peptidase_S1_PA_chymotrypsin"/>
</dbReference>
<evidence type="ECO:0000313" key="3">
    <source>
        <dbReference type="Proteomes" id="UP000504882"/>
    </source>
</evidence>
<protein>
    <submittedName>
        <fullName evidence="2">Uncharacterized protein</fullName>
    </submittedName>
</protein>
<accession>A0ABY2E726</accession>
<evidence type="ECO:0000313" key="2">
    <source>
        <dbReference type="EMBL" id="TDE95859.1"/>
    </source>
</evidence>
<dbReference type="InterPro" id="IPR009003">
    <property type="entry name" value="Peptidase_S1_PA"/>
</dbReference>
<dbReference type="Gene3D" id="2.40.10.10">
    <property type="entry name" value="Trypsin-like serine proteases"/>
    <property type="match status" value="2"/>
</dbReference>
<name>A0ABY2E726_9MICO</name>
<keyword evidence="1" id="KW-0732">Signal</keyword>
<feature type="chain" id="PRO_5045305963" evidence="1">
    <location>
        <begin position="25"/>
        <end position="432"/>
    </location>
</feature>
<dbReference type="EMBL" id="SMNA01000003">
    <property type="protein sequence ID" value="TDE95859.1"/>
    <property type="molecule type" value="Genomic_DNA"/>
</dbReference>
<feature type="signal peptide" evidence="1">
    <location>
        <begin position="1"/>
        <end position="24"/>
    </location>
</feature>
<keyword evidence="3" id="KW-1185">Reference proteome</keyword>